<keyword evidence="9" id="KW-1185">Reference proteome</keyword>
<dbReference type="PANTHER" id="PTHR42681">
    <property type="entry name" value="MALONYL-COA-ACYL CARRIER PROTEIN TRANSACYLASE, MITOCHONDRIAL"/>
    <property type="match status" value="1"/>
</dbReference>
<sequence length="288" mass="31266">MTNIYVFPGQGSQTIGMGKELFPRYKHLLRQADALLGYSVAELCLSGPQERLSDTRYTQPALYVVNALSYLEEVRRTGVLPDFVAGHSLGEYNALFASGAFDFLTGLELVQRRGALMAAATGGGMAAVLGLPPERLSAILDQQGLTSLDVANLNSPQQIVISGPKQDIQAAKPILEREGANTVVPLKVSAAFHSRYMRSAAEQFSSFLSGYQFAELKIPVISNTEAAPYEDGRIAETLTKQLAHPVRWMDTVAFLLQQPAPEILEIGPGQVLTRLTRQIAQHPLRAAS</sequence>
<dbReference type="RefSeq" id="WP_272136501.1">
    <property type="nucleotide sequence ID" value="NZ_JAQNDM010000002.1"/>
</dbReference>
<dbReference type="InterPro" id="IPR001227">
    <property type="entry name" value="Ac_transferase_dom_sf"/>
</dbReference>
<dbReference type="NCBIfam" id="TIGR00128">
    <property type="entry name" value="fabD"/>
    <property type="match status" value="1"/>
</dbReference>
<evidence type="ECO:0000256" key="2">
    <source>
        <dbReference type="ARBA" id="ARBA00018953"/>
    </source>
</evidence>
<dbReference type="Gene3D" id="3.30.70.250">
    <property type="entry name" value="Malonyl-CoA ACP transacylase, ACP-binding"/>
    <property type="match status" value="1"/>
</dbReference>
<organism evidence="8 9">
    <name type="scientific">Stigmatella ashevillensis</name>
    <dbReference type="NCBI Taxonomy" id="2995309"/>
    <lineage>
        <taxon>Bacteria</taxon>
        <taxon>Pseudomonadati</taxon>
        <taxon>Myxococcota</taxon>
        <taxon>Myxococcia</taxon>
        <taxon>Myxococcales</taxon>
        <taxon>Cystobacterineae</taxon>
        <taxon>Archangiaceae</taxon>
        <taxon>Stigmatella</taxon>
    </lineage>
</organism>
<reference evidence="8 9" key="1">
    <citation type="submission" date="2022-11" db="EMBL/GenBank/DDBJ databases">
        <title>Minimal conservation of predation-associated metabolite biosynthetic gene clusters underscores biosynthetic potential of Myxococcota including descriptions for ten novel species: Archangium lansinium sp. nov., Myxococcus landrumus sp. nov., Nannocystis bai.</title>
        <authorList>
            <person name="Ahearne A."/>
            <person name="Stevens C."/>
            <person name="Dowd S."/>
        </authorList>
    </citation>
    <scope>NUCLEOTIDE SEQUENCE [LARGE SCALE GENOMIC DNA]</scope>
    <source>
        <strain evidence="8 9">NCWAL01</strain>
    </source>
</reference>
<evidence type="ECO:0000256" key="4">
    <source>
        <dbReference type="ARBA" id="ARBA00023315"/>
    </source>
</evidence>
<accession>A0ABT5D4F4</accession>
<dbReference type="InterPro" id="IPR016035">
    <property type="entry name" value="Acyl_Trfase/lysoPLipase"/>
</dbReference>
<dbReference type="Pfam" id="PF00698">
    <property type="entry name" value="Acyl_transf_1"/>
    <property type="match status" value="1"/>
</dbReference>
<gene>
    <name evidence="8" type="primary">fabD</name>
    <name evidence="8" type="ORF">POL68_08710</name>
</gene>
<dbReference type="SUPFAM" id="SSF55048">
    <property type="entry name" value="Probable ACP-binding domain of malonyl-CoA ACP transacylase"/>
    <property type="match status" value="1"/>
</dbReference>
<dbReference type="SMART" id="SM00827">
    <property type="entry name" value="PKS_AT"/>
    <property type="match status" value="1"/>
</dbReference>
<proteinExistence type="inferred from homology"/>
<feature type="domain" description="Malonyl-CoA:ACP transacylase (MAT)" evidence="7">
    <location>
        <begin position="6"/>
        <end position="288"/>
    </location>
</feature>
<dbReference type="PIRSF" id="PIRSF000446">
    <property type="entry name" value="Mct"/>
    <property type="match status" value="1"/>
</dbReference>
<evidence type="ECO:0000256" key="3">
    <source>
        <dbReference type="ARBA" id="ARBA00022679"/>
    </source>
</evidence>
<keyword evidence="4 6" id="KW-0012">Acyltransferase</keyword>
<evidence type="ECO:0000256" key="1">
    <source>
        <dbReference type="ARBA" id="ARBA00013258"/>
    </source>
</evidence>
<dbReference type="InterPro" id="IPR024925">
    <property type="entry name" value="Malonyl_CoA-ACP_transAc"/>
</dbReference>
<dbReference type="PANTHER" id="PTHR42681:SF1">
    <property type="entry name" value="MALONYL-COA-ACYL CARRIER PROTEIN TRANSACYLASE, MITOCHONDRIAL"/>
    <property type="match status" value="1"/>
</dbReference>
<dbReference type="InterPro" id="IPR004410">
    <property type="entry name" value="Malonyl_CoA-ACP_transAc_FabD"/>
</dbReference>
<comment type="catalytic activity">
    <reaction evidence="5 6">
        <text>holo-[ACP] + malonyl-CoA = malonyl-[ACP] + CoA</text>
        <dbReference type="Rhea" id="RHEA:41792"/>
        <dbReference type="Rhea" id="RHEA-COMP:9623"/>
        <dbReference type="Rhea" id="RHEA-COMP:9685"/>
        <dbReference type="ChEBI" id="CHEBI:57287"/>
        <dbReference type="ChEBI" id="CHEBI:57384"/>
        <dbReference type="ChEBI" id="CHEBI:64479"/>
        <dbReference type="ChEBI" id="CHEBI:78449"/>
        <dbReference type="EC" id="2.3.1.39"/>
    </reaction>
</comment>
<dbReference type="SUPFAM" id="SSF52151">
    <property type="entry name" value="FabD/lysophospholipase-like"/>
    <property type="match status" value="1"/>
</dbReference>
<protein>
    <recommendedName>
        <fullName evidence="2 6">Malonyl CoA-acyl carrier protein transacylase</fullName>
        <ecNumber evidence="1 6">2.3.1.39</ecNumber>
    </recommendedName>
</protein>
<evidence type="ECO:0000313" key="8">
    <source>
        <dbReference type="EMBL" id="MDC0708548.1"/>
    </source>
</evidence>
<evidence type="ECO:0000259" key="7">
    <source>
        <dbReference type="SMART" id="SM00827"/>
    </source>
</evidence>
<evidence type="ECO:0000313" key="9">
    <source>
        <dbReference type="Proteomes" id="UP001221838"/>
    </source>
</evidence>
<evidence type="ECO:0000256" key="5">
    <source>
        <dbReference type="ARBA" id="ARBA00048462"/>
    </source>
</evidence>
<dbReference type="InterPro" id="IPR016036">
    <property type="entry name" value="Malonyl_transacylase_ACP-bd"/>
</dbReference>
<dbReference type="GO" id="GO:0004314">
    <property type="term" value="F:[acyl-carrier-protein] S-malonyltransferase activity"/>
    <property type="evidence" value="ECO:0007669"/>
    <property type="project" value="UniProtKB-EC"/>
</dbReference>
<dbReference type="Proteomes" id="UP001221838">
    <property type="component" value="Unassembled WGS sequence"/>
</dbReference>
<keyword evidence="3 6" id="KW-0808">Transferase</keyword>
<dbReference type="InterPro" id="IPR014043">
    <property type="entry name" value="Acyl_transferase_dom"/>
</dbReference>
<dbReference type="EC" id="2.3.1.39" evidence="1 6"/>
<dbReference type="Gene3D" id="3.40.366.10">
    <property type="entry name" value="Malonyl-Coenzyme A Acyl Carrier Protein, domain 2"/>
    <property type="match status" value="1"/>
</dbReference>
<comment type="caution">
    <text evidence="8">The sequence shown here is derived from an EMBL/GenBank/DDBJ whole genome shotgun (WGS) entry which is preliminary data.</text>
</comment>
<name>A0ABT5D4F4_9BACT</name>
<comment type="similarity">
    <text evidence="6">Belongs to the fabD family.</text>
</comment>
<evidence type="ECO:0000256" key="6">
    <source>
        <dbReference type="PIRNR" id="PIRNR000446"/>
    </source>
</evidence>
<dbReference type="InterPro" id="IPR050858">
    <property type="entry name" value="Mal-CoA-ACP_Trans/PKS_FabD"/>
</dbReference>
<dbReference type="EMBL" id="JAQNDM010000002">
    <property type="protein sequence ID" value="MDC0708548.1"/>
    <property type="molecule type" value="Genomic_DNA"/>
</dbReference>